<name>A0ABP5WGE4_9ACTN</name>
<dbReference type="Proteomes" id="UP001501638">
    <property type="component" value="Unassembled WGS sequence"/>
</dbReference>
<accession>A0ABP5WGE4</accession>
<evidence type="ECO:0000259" key="1">
    <source>
        <dbReference type="Pfam" id="PF01370"/>
    </source>
</evidence>
<keyword evidence="3" id="KW-1185">Reference proteome</keyword>
<dbReference type="EMBL" id="BAAASZ010000003">
    <property type="protein sequence ID" value="GAA2424247.1"/>
    <property type="molecule type" value="Genomic_DNA"/>
</dbReference>
<dbReference type="Pfam" id="PF01370">
    <property type="entry name" value="Epimerase"/>
    <property type="match status" value="1"/>
</dbReference>
<dbReference type="InterPro" id="IPR036291">
    <property type="entry name" value="NAD(P)-bd_dom_sf"/>
</dbReference>
<dbReference type="Gene3D" id="3.40.50.720">
    <property type="entry name" value="NAD(P)-binding Rossmann-like Domain"/>
    <property type="match status" value="1"/>
</dbReference>
<gene>
    <name evidence="2" type="ORF">GCM10010405_03300</name>
</gene>
<feature type="domain" description="NAD-dependent epimerase/dehydratase" evidence="1">
    <location>
        <begin position="12"/>
        <end position="261"/>
    </location>
</feature>
<protein>
    <submittedName>
        <fullName evidence="2">SDR family oxidoreductase</fullName>
    </submittedName>
</protein>
<comment type="caution">
    <text evidence="2">The sequence shown here is derived from an EMBL/GenBank/DDBJ whole genome shotgun (WGS) entry which is preliminary data.</text>
</comment>
<sequence length="377" mass="40519">MSERDEATGLRVVVLGATGNVGTSVLARLGDDPGIASVLGIARRVPLWTPPKTRWASVDIGAGGDGRPDGGGDDRMGQAVEERLTDLFRGADVVVHLAWLMQPMRDPLTTWRTNVLGTGRVLRAVAAAEVPAVVYASSVGAYSPGPGDRPVDESWPTHGGRPDAAYCREKAYVERLLDGFERDHPGIRVVRMRPGFIFKRESASEQRRLFAGPFLPQRLVRSALVPVVPDLPGLRFQVLHTEDAAEAYRLAIVQPVHGAFNLAADPVVDASVLADLLGARVVRLPLGPVRAAVAAAWRLRLAPAAPELFDAFLRLPVMDRGRAERELGWTPRHSAREALRDLLRGMREVAGAPTAPLAPVAEGGRLHEIATGVGARP</sequence>
<evidence type="ECO:0000313" key="2">
    <source>
        <dbReference type="EMBL" id="GAA2424247.1"/>
    </source>
</evidence>
<dbReference type="RefSeq" id="WP_344320165.1">
    <property type="nucleotide sequence ID" value="NZ_BAAASZ010000003.1"/>
</dbReference>
<dbReference type="PANTHER" id="PTHR48079">
    <property type="entry name" value="PROTEIN YEEZ"/>
    <property type="match status" value="1"/>
</dbReference>
<evidence type="ECO:0000313" key="3">
    <source>
        <dbReference type="Proteomes" id="UP001501638"/>
    </source>
</evidence>
<dbReference type="InterPro" id="IPR051783">
    <property type="entry name" value="NAD(P)-dependent_oxidoreduct"/>
</dbReference>
<proteinExistence type="predicted"/>
<dbReference type="InterPro" id="IPR001509">
    <property type="entry name" value="Epimerase_deHydtase"/>
</dbReference>
<dbReference type="PANTHER" id="PTHR48079:SF6">
    <property type="entry name" value="NAD(P)-BINDING DOMAIN-CONTAINING PROTEIN-RELATED"/>
    <property type="match status" value="1"/>
</dbReference>
<dbReference type="SUPFAM" id="SSF51735">
    <property type="entry name" value="NAD(P)-binding Rossmann-fold domains"/>
    <property type="match status" value="1"/>
</dbReference>
<reference evidence="3" key="1">
    <citation type="journal article" date="2019" name="Int. J. Syst. Evol. Microbiol.">
        <title>The Global Catalogue of Microorganisms (GCM) 10K type strain sequencing project: providing services to taxonomists for standard genome sequencing and annotation.</title>
        <authorList>
            <consortium name="The Broad Institute Genomics Platform"/>
            <consortium name="The Broad Institute Genome Sequencing Center for Infectious Disease"/>
            <person name="Wu L."/>
            <person name="Ma J."/>
        </authorList>
    </citation>
    <scope>NUCLEOTIDE SEQUENCE [LARGE SCALE GENOMIC DNA]</scope>
    <source>
        <strain evidence="3">JCM 6305</strain>
    </source>
</reference>
<organism evidence="2 3">
    <name type="scientific">Streptomyces macrosporus</name>
    <dbReference type="NCBI Taxonomy" id="44032"/>
    <lineage>
        <taxon>Bacteria</taxon>
        <taxon>Bacillati</taxon>
        <taxon>Actinomycetota</taxon>
        <taxon>Actinomycetes</taxon>
        <taxon>Kitasatosporales</taxon>
        <taxon>Streptomycetaceae</taxon>
        <taxon>Streptomyces</taxon>
    </lineage>
</organism>